<dbReference type="AlphaFoldDB" id="A0ABD2WZY4"/>
<comment type="caution">
    <text evidence="1">The sequence shown here is derived from an EMBL/GenBank/DDBJ whole genome shotgun (WGS) entry which is preliminary data.</text>
</comment>
<proteinExistence type="predicted"/>
<evidence type="ECO:0000313" key="1">
    <source>
        <dbReference type="EMBL" id="KAL3398385.1"/>
    </source>
</evidence>
<name>A0ABD2WZY4_9HYME</name>
<evidence type="ECO:0000313" key="2">
    <source>
        <dbReference type="Proteomes" id="UP001627154"/>
    </source>
</evidence>
<sequence length="190" mass="20887">MFGSGVACYVRDDLPTKIVYHPKITHVDENEVLSVAVAFAKRKILLNSVYRHPKDDARCWAFLRRLGLIAASNPSPLDFFSADDFIQHYQSVSVCHPLCSDEALEAIIAEPIPVSSPEFRFSEASAGERLEALLHVAHYCTVPGADPQRFNCHCQLSCAMETLNHCVTQQGLSASVTCSDSPDHQSASPL</sequence>
<reference evidence="1 2" key="1">
    <citation type="journal article" date="2024" name="bioRxiv">
        <title>A reference genome for Trichogramma kaykai: A tiny desert-dwelling parasitoid wasp with competing sex-ratio distorters.</title>
        <authorList>
            <person name="Culotta J."/>
            <person name="Lindsey A.R."/>
        </authorList>
    </citation>
    <scope>NUCLEOTIDE SEQUENCE [LARGE SCALE GENOMIC DNA]</scope>
    <source>
        <strain evidence="1 2">KSX58</strain>
    </source>
</reference>
<protein>
    <submittedName>
        <fullName evidence="1">Uncharacterized protein</fullName>
    </submittedName>
</protein>
<organism evidence="1 2">
    <name type="scientific">Trichogramma kaykai</name>
    <dbReference type="NCBI Taxonomy" id="54128"/>
    <lineage>
        <taxon>Eukaryota</taxon>
        <taxon>Metazoa</taxon>
        <taxon>Ecdysozoa</taxon>
        <taxon>Arthropoda</taxon>
        <taxon>Hexapoda</taxon>
        <taxon>Insecta</taxon>
        <taxon>Pterygota</taxon>
        <taxon>Neoptera</taxon>
        <taxon>Endopterygota</taxon>
        <taxon>Hymenoptera</taxon>
        <taxon>Apocrita</taxon>
        <taxon>Proctotrupomorpha</taxon>
        <taxon>Chalcidoidea</taxon>
        <taxon>Trichogrammatidae</taxon>
        <taxon>Trichogramma</taxon>
    </lineage>
</organism>
<keyword evidence="2" id="KW-1185">Reference proteome</keyword>
<dbReference type="Proteomes" id="UP001627154">
    <property type="component" value="Unassembled WGS sequence"/>
</dbReference>
<gene>
    <name evidence="1" type="ORF">TKK_007554</name>
</gene>
<dbReference type="EMBL" id="JBJJXI010000059">
    <property type="protein sequence ID" value="KAL3398385.1"/>
    <property type="molecule type" value="Genomic_DNA"/>
</dbReference>
<accession>A0ABD2WZY4</accession>